<evidence type="ECO:0000313" key="3">
    <source>
        <dbReference type="EMBL" id="KAF7148027.1"/>
    </source>
</evidence>
<reference evidence="3" key="1">
    <citation type="submission" date="2019-11" db="EMBL/GenBank/DDBJ databases">
        <authorList>
            <person name="Liu Y."/>
            <person name="Hou J."/>
            <person name="Li T.-Q."/>
            <person name="Guan C.-H."/>
            <person name="Wu X."/>
            <person name="Wu H.-Z."/>
            <person name="Ling F."/>
            <person name="Zhang R."/>
            <person name="Shi X.-G."/>
            <person name="Ren J.-P."/>
            <person name="Chen E.-F."/>
            <person name="Sun J.-M."/>
        </authorList>
    </citation>
    <scope>NUCLEOTIDE SEQUENCE</scope>
    <source>
        <strain evidence="3">Adult_tree_wgs_1</strain>
        <tissue evidence="3">Leaves</tissue>
    </source>
</reference>
<dbReference type="EMBL" id="WJXA01000003">
    <property type="protein sequence ID" value="KAF7148027.1"/>
    <property type="molecule type" value="Genomic_DNA"/>
</dbReference>
<dbReference type="InterPro" id="IPR001214">
    <property type="entry name" value="SET_dom"/>
</dbReference>
<keyword evidence="4" id="KW-1185">Reference proteome</keyword>
<dbReference type="InterPro" id="IPR019734">
    <property type="entry name" value="TPR_rpt"/>
</dbReference>
<proteinExistence type="predicted"/>
<evidence type="ECO:0000256" key="1">
    <source>
        <dbReference type="SAM" id="MobiDB-lite"/>
    </source>
</evidence>
<dbReference type="SUPFAM" id="SSF144232">
    <property type="entry name" value="HIT/MYND zinc finger-like"/>
    <property type="match status" value="1"/>
</dbReference>
<dbReference type="PANTHER" id="PTHR47337">
    <property type="entry name" value="TETRATRICOPEPTIDE REPEAT (TPR)-LIKE SUPERFAMILY PROTEIN"/>
    <property type="match status" value="1"/>
</dbReference>
<dbReference type="InterPro" id="IPR011990">
    <property type="entry name" value="TPR-like_helical_dom_sf"/>
</dbReference>
<evidence type="ECO:0000259" key="2">
    <source>
        <dbReference type="PROSITE" id="PS50280"/>
    </source>
</evidence>
<accession>A0A834H4A9</accession>
<sequence>MEKAFDKLPYKVAHKTSLDMLMFMVPPALQGQIKDSTEDDLVSTGSAMLAFLRRLPEFKHSIKNFTDPERAFYTKNKKSALDLKKSGNDCFSRGAYPKALSLYSQALRVAPSSAEDGGKNVVAMLYLNRAVVLYNMGLLVECVRDCNRALAISPTYVKAWYRRAKANASLENYGDAVRDMHVAMIMEQSLDEKRKIENELKSLSQQQKDTRSSLDRPDENKSSGTDEAHQIQIECVSTPNKGKGMAAVSEIPKASLIHTEEPYAAIILKEYRETHCHFCFNELPADMVPCSYCGGPLYCSQQCQIQAGGQATGINSNSYAIDETLSDELKKHIADITVANASASDIHHFFEHRHECHGVHWPAVFPPDVVLAARILVKSTEKKGHHSNVSKIIGTVGLSHNYEELSLERKLEFHIYSVAMIYCLQNSYWSEFPNNGEIVAKFVTLLSMISTNSMAIVRITSPDSVEQVKVGQAIYSAGSLFNHSCQPNIHAYFLSRTLYVRSTEFVAAGCPLEMSYGPQVILTLGNLPVSRIEYKGFLTRVVFQVFEEDLSLDRAVEFCFKGLYEDFSLDGAVEDIFVGEWLWVSRIEFLKDKYAFVCRCRGCAEINLPDLVLSAFRCVKPNCFGVVLAKGTAFYTKHIIENPPMFSSEPHMQVDKDEEIHKVAGHVFELTGCSDQVKPGSCLRCGSGRDLDASYATIEETGPWSKRLEHEVFHEELETDTLSDALRALDVLRSTLHPYNKAIAQLEDTIAHAFSMLGEFDLALEHCKASIEILEKLYGPDHIAIGHELLKLASIQLAMGDPSAVEILDRAEAIFSLYYGCHANTIFPHLQCQKIQARELAQ</sequence>
<name>A0A834H4A9_RHOSS</name>
<dbReference type="Proteomes" id="UP000626092">
    <property type="component" value="Unassembled WGS sequence"/>
</dbReference>
<comment type="caution">
    <text evidence="3">The sequence shown here is derived from an EMBL/GenBank/DDBJ whole genome shotgun (WGS) entry which is preliminary data.</text>
</comment>
<gene>
    <name evidence="3" type="ORF">RHSIM_Rhsim03G0155100</name>
</gene>
<dbReference type="AlphaFoldDB" id="A0A834H4A9"/>
<dbReference type="SUPFAM" id="SSF48452">
    <property type="entry name" value="TPR-like"/>
    <property type="match status" value="1"/>
</dbReference>
<dbReference type="Pfam" id="PF13424">
    <property type="entry name" value="TPR_12"/>
    <property type="match status" value="1"/>
</dbReference>
<feature type="region of interest" description="Disordered" evidence="1">
    <location>
        <begin position="202"/>
        <end position="232"/>
    </location>
</feature>
<protein>
    <recommendedName>
        <fullName evidence="2">SET domain-containing protein</fullName>
    </recommendedName>
</protein>
<dbReference type="SMART" id="SM00028">
    <property type="entry name" value="TPR"/>
    <property type="match status" value="4"/>
</dbReference>
<dbReference type="Gene3D" id="1.25.40.10">
    <property type="entry name" value="Tetratricopeptide repeat domain"/>
    <property type="match status" value="2"/>
</dbReference>
<evidence type="ECO:0000313" key="4">
    <source>
        <dbReference type="Proteomes" id="UP000626092"/>
    </source>
</evidence>
<feature type="domain" description="SET" evidence="2">
    <location>
        <begin position="231"/>
        <end position="517"/>
    </location>
</feature>
<dbReference type="SUPFAM" id="SSF82199">
    <property type="entry name" value="SET domain"/>
    <property type="match status" value="1"/>
</dbReference>
<dbReference type="PANTHER" id="PTHR47337:SF1">
    <property type="entry name" value="TETRATRICOPEPTIDE REPEAT (TPR)-LIKE SUPERFAMILY PROTEIN"/>
    <property type="match status" value="1"/>
</dbReference>
<organism evidence="3 4">
    <name type="scientific">Rhododendron simsii</name>
    <name type="common">Sims's rhododendron</name>
    <dbReference type="NCBI Taxonomy" id="118357"/>
    <lineage>
        <taxon>Eukaryota</taxon>
        <taxon>Viridiplantae</taxon>
        <taxon>Streptophyta</taxon>
        <taxon>Embryophyta</taxon>
        <taxon>Tracheophyta</taxon>
        <taxon>Spermatophyta</taxon>
        <taxon>Magnoliopsida</taxon>
        <taxon>eudicotyledons</taxon>
        <taxon>Gunneridae</taxon>
        <taxon>Pentapetalae</taxon>
        <taxon>asterids</taxon>
        <taxon>Ericales</taxon>
        <taxon>Ericaceae</taxon>
        <taxon>Ericoideae</taxon>
        <taxon>Rhodoreae</taxon>
        <taxon>Rhododendron</taxon>
    </lineage>
</organism>
<dbReference type="Gene3D" id="2.170.270.10">
    <property type="entry name" value="SET domain"/>
    <property type="match status" value="1"/>
</dbReference>
<feature type="compositionally biased region" description="Basic and acidic residues" evidence="1">
    <location>
        <begin position="208"/>
        <end position="229"/>
    </location>
</feature>
<dbReference type="PROSITE" id="PS50280">
    <property type="entry name" value="SET"/>
    <property type="match status" value="1"/>
</dbReference>
<dbReference type="InterPro" id="IPR046341">
    <property type="entry name" value="SET_dom_sf"/>
</dbReference>
<dbReference type="OrthoDB" id="1926212at2759"/>